<evidence type="ECO:0000256" key="2">
    <source>
        <dbReference type="ARBA" id="ARBA00001946"/>
    </source>
</evidence>
<comment type="cofactor">
    <cofactor evidence="2">
        <name>Mg(2+)</name>
        <dbReference type="ChEBI" id="CHEBI:18420"/>
    </cofactor>
</comment>
<dbReference type="InterPro" id="IPR000222">
    <property type="entry name" value="PP2C_BS"/>
</dbReference>
<dbReference type="FunFam" id="3.60.40.10:FF:000016">
    <property type="entry name" value="Protein phosphatase 2C"/>
    <property type="match status" value="1"/>
</dbReference>
<sequence length="349" mass="39135">MWYHTGHYKKYIWCGWFSWYTVLYKYEMGHTLSEPVTVKNTSSCENHYVKVGSSCMQGWRINMEDAHTHLLTLPSDKDSCYFGVFDGHGGAKVAQYAGNNLHKRIVNNEYYSRGNIAEALRQGFLHLDTEMQKDEAMKDELAGTTALVVLLKNNKIFCGNVGDSRAVASVAGRVEALSFDHKPSNDNETRRIVAAGGWVELNRVNGNLALSRALGDFVFKKNDKKKPEEQIVTAFPDVVEKEINPDYEFVILACDGIWDVLENEDVVKFIRARIAQKMQPETICEELMTACLAPDCNMGGLGCDNMTVVLVCFLHGGTYDDLAKKCSRQASHTISALHNDNSLNSLDLK</sequence>
<dbReference type="Pfam" id="PF00481">
    <property type="entry name" value="PP2C"/>
    <property type="match status" value="1"/>
</dbReference>
<reference evidence="11" key="1">
    <citation type="submission" date="2021-01" db="EMBL/GenBank/DDBJ databases">
        <authorList>
            <person name="Li R."/>
            <person name="Bekaert M."/>
        </authorList>
    </citation>
    <scope>NUCLEOTIDE SEQUENCE</scope>
    <source>
        <strain evidence="11">Farmed</strain>
    </source>
</reference>
<dbReference type="GO" id="GO:0046872">
    <property type="term" value="F:metal ion binding"/>
    <property type="evidence" value="ECO:0007669"/>
    <property type="project" value="UniProtKB-KW"/>
</dbReference>
<proteinExistence type="inferred from homology"/>
<name>A0A812ED75_ACAPH</name>
<accession>A0A812ED75</accession>
<dbReference type="PROSITE" id="PS51746">
    <property type="entry name" value="PPM_2"/>
    <property type="match status" value="1"/>
</dbReference>
<evidence type="ECO:0000256" key="6">
    <source>
        <dbReference type="ARBA" id="ARBA00022801"/>
    </source>
</evidence>
<evidence type="ECO:0000256" key="7">
    <source>
        <dbReference type="ARBA" id="ARBA00022912"/>
    </source>
</evidence>
<dbReference type="Proteomes" id="UP000597762">
    <property type="component" value="Unassembled WGS sequence"/>
</dbReference>
<dbReference type="EC" id="3.1.3.16" evidence="4"/>
<gene>
    <name evidence="11" type="ORF">SPHA_72942</name>
</gene>
<evidence type="ECO:0000313" key="12">
    <source>
        <dbReference type="Proteomes" id="UP000597762"/>
    </source>
</evidence>
<dbReference type="SMART" id="SM00332">
    <property type="entry name" value="PP2Cc"/>
    <property type="match status" value="1"/>
</dbReference>
<evidence type="ECO:0000256" key="4">
    <source>
        <dbReference type="ARBA" id="ARBA00013081"/>
    </source>
</evidence>
<organism evidence="11 12">
    <name type="scientific">Acanthosepion pharaonis</name>
    <name type="common">Pharaoh cuttlefish</name>
    <name type="synonym">Sepia pharaonis</name>
    <dbReference type="NCBI Taxonomy" id="158019"/>
    <lineage>
        <taxon>Eukaryota</taxon>
        <taxon>Metazoa</taxon>
        <taxon>Spiralia</taxon>
        <taxon>Lophotrochozoa</taxon>
        <taxon>Mollusca</taxon>
        <taxon>Cephalopoda</taxon>
        <taxon>Coleoidea</taxon>
        <taxon>Decapodiformes</taxon>
        <taxon>Sepiida</taxon>
        <taxon>Sepiina</taxon>
        <taxon>Sepiidae</taxon>
        <taxon>Acanthosepion</taxon>
    </lineage>
</organism>
<dbReference type="PANTHER" id="PTHR13832:SF565">
    <property type="entry name" value="AT28366P-RELATED"/>
    <property type="match status" value="1"/>
</dbReference>
<dbReference type="InterPro" id="IPR036457">
    <property type="entry name" value="PPM-type-like_dom_sf"/>
</dbReference>
<dbReference type="PANTHER" id="PTHR13832">
    <property type="entry name" value="PROTEIN PHOSPHATASE 2C"/>
    <property type="match status" value="1"/>
</dbReference>
<dbReference type="AlphaFoldDB" id="A0A812ED75"/>
<evidence type="ECO:0000256" key="8">
    <source>
        <dbReference type="ARBA" id="ARBA00023211"/>
    </source>
</evidence>
<dbReference type="Gene3D" id="3.60.40.10">
    <property type="entry name" value="PPM-type phosphatase domain"/>
    <property type="match status" value="1"/>
</dbReference>
<evidence type="ECO:0000256" key="9">
    <source>
        <dbReference type="RuleBase" id="RU003465"/>
    </source>
</evidence>
<feature type="domain" description="PPM-type phosphatase" evidence="10">
    <location>
        <begin position="50"/>
        <end position="313"/>
    </location>
</feature>
<dbReference type="GO" id="GO:0004722">
    <property type="term" value="F:protein serine/threonine phosphatase activity"/>
    <property type="evidence" value="ECO:0007669"/>
    <property type="project" value="UniProtKB-EC"/>
</dbReference>
<keyword evidence="12" id="KW-1185">Reference proteome</keyword>
<dbReference type="SUPFAM" id="SSF81606">
    <property type="entry name" value="PP2C-like"/>
    <property type="match status" value="1"/>
</dbReference>
<evidence type="ECO:0000259" key="10">
    <source>
        <dbReference type="PROSITE" id="PS51746"/>
    </source>
</evidence>
<dbReference type="InterPro" id="IPR001932">
    <property type="entry name" value="PPM-type_phosphatase-like_dom"/>
</dbReference>
<dbReference type="EMBL" id="CAHIKZ030005352">
    <property type="protein sequence ID" value="CAE1323075.1"/>
    <property type="molecule type" value="Genomic_DNA"/>
</dbReference>
<comment type="caution">
    <text evidence="11">The sequence shown here is derived from an EMBL/GenBank/DDBJ whole genome shotgun (WGS) entry which is preliminary data.</text>
</comment>
<keyword evidence="6 9" id="KW-0378">Hydrolase</keyword>
<comment type="cofactor">
    <cofactor evidence="1">
        <name>Mn(2+)</name>
        <dbReference type="ChEBI" id="CHEBI:29035"/>
    </cofactor>
</comment>
<dbReference type="PROSITE" id="PS01032">
    <property type="entry name" value="PPM_1"/>
    <property type="match status" value="1"/>
</dbReference>
<evidence type="ECO:0000256" key="3">
    <source>
        <dbReference type="ARBA" id="ARBA00006702"/>
    </source>
</evidence>
<dbReference type="InterPro" id="IPR015655">
    <property type="entry name" value="PP2C"/>
</dbReference>
<keyword evidence="7 9" id="KW-0904">Protein phosphatase</keyword>
<dbReference type="OrthoDB" id="10264738at2759"/>
<evidence type="ECO:0000313" key="11">
    <source>
        <dbReference type="EMBL" id="CAE1323075.1"/>
    </source>
</evidence>
<keyword evidence="5" id="KW-0479">Metal-binding</keyword>
<evidence type="ECO:0000256" key="5">
    <source>
        <dbReference type="ARBA" id="ARBA00022723"/>
    </source>
</evidence>
<keyword evidence="8" id="KW-0464">Manganese</keyword>
<protein>
    <recommendedName>
        <fullName evidence="4">protein-serine/threonine phosphatase</fullName>
        <ecNumber evidence="4">3.1.3.16</ecNumber>
    </recommendedName>
</protein>
<dbReference type="CDD" id="cd00143">
    <property type="entry name" value="PP2Cc"/>
    <property type="match status" value="1"/>
</dbReference>
<evidence type="ECO:0000256" key="1">
    <source>
        <dbReference type="ARBA" id="ARBA00001936"/>
    </source>
</evidence>
<comment type="similarity">
    <text evidence="3 9">Belongs to the PP2C family.</text>
</comment>